<evidence type="ECO:0000256" key="4">
    <source>
        <dbReference type="ARBA" id="ARBA00022801"/>
    </source>
</evidence>
<dbReference type="OrthoDB" id="9995434at2759"/>
<evidence type="ECO:0000313" key="11">
    <source>
        <dbReference type="EMBL" id="PHJ18576.1"/>
    </source>
</evidence>
<dbReference type="Pfam" id="PF16188">
    <property type="entry name" value="Peptidase_M24_C"/>
    <property type="match status" value="1"/>
</dbReference>
<evidence type="ECO:0000256" key="3">
    <source>
        <dbReference type="ARBA" id="ARBA00022723"/>
    </source>
</evidence>
<evidence type="ECO:0000256" key="5">
    <source>
        <dbReference type="ARBA" id="ARBA00023211"/>
    </source>
</evidence>
<dbReference type="PANTHER" id="PTHR43763:SF6">
    <property type="entry name" value="XAA-PRO AMINOPEPTIDASE 1"/>
    <property type="match status" value="1"/>
</dbReference>
<feature type="domain" description="Creatinase N-terminal" evidence="9">
    <location>
        <begin position="262"/>
        <end position="380"/>
    </location>
</feature>
<dbReference type="GO" id="GO:0070006">
    <property type="term" value="F:metalloaminopeptidase activity"/>
    <property type="evidence" value="ECO:0007669"/>
    <property type="project" value="InterPro"/>
</dbReference>
<evidence type="ECO:0000259" key="10">
    <source>
        <dbReference type="Pfam" id="PF16188"/>
    </source>
</evidence>
<dbReference type="Gene3D" id="3.40.350.10">
    <property type="entry name" value="Creatinase/prolidase N-terminal domain"/>
    <property type="match status" value="2"/>
</dbReference>
<evidence type="ECO:0000259" key="8">
    <source>
        <dbReference type="Pfam" id="PF00557"/>
    </source>
</evidence>
<evidence type="ECO:0000256" key="7">
    <source>
        <dbReference type="SAM" id="MobiDB-lite"/>
    </source>
</evidence>
<comment type="cofactor">
    <cofactor evidence="1">
        <name>Mn(2+)</name>
        <dbReference type="ChEBI" id="CHEBI:29035"/>
    </cofactor>
</comment>
<dbReference type="AlphaFoldDB" id="A0A2C6KQE9"/>
<dbReference type="EMBL" id="MIGC01004049">
    <property type="protein sequence ID" value="PHJ18576.1"/>
    <property type="molecule type" value="Genomic_DNA"/>
</dbReference>
<dbReference type="PANTHER" id="PTHR43763">
    <property type="entry name" value="XAA-PRO AMINOPEPTIDASE 1"/>
    <property type="match status" value="1"/>
</dbReference>
<dbReference type="InterPro" id="IPR029149">
    <property type="entry name" value="Creatin/AminoP/Spt16_N"/>
</dbReference>
<keyword evidence="4" id="KW-0378">Hydrolase</keyword>
<comment type="caution">
    <text evidence="11">The sequence shown here is derived from an EMBL/GenBank/DDBJ whole genome shotgun (WGS) entry which is preliminary data.</text>
</comment>
<evidence type="ECO:0000256" key="2">
    <source>
        <dbReference type="ARBA" id="ARBA00008766"/>
    </source>
</evidence>
<dbReference type="Proteomes" id="UP000221165">
    <property type="component" value="Unassembled WGS sequence"/>
</dbReference>
<feature type="domain" description="Peptidase M24 C-terminal" evidence="10">
    <location>
        <begin position="908"/>
        <end position="956"/>
    </location>
</feature>
<dbReference type="RefSeq" id="XP_067920282.1">
    <property type="nucleotide sequence ID" value="XM_068067740.1"/>
</dbReference>
<dbReference type="VEuPathDB" id="ToxoDB:CSUI_007595"/>
<dbReference type="InterPro" id="IPR000587">
    <property type="entry name" value="Creatinase_N"/>
</dbReference>
<evidence type="ECO:0000256" key="1">
    <source>
        <dbReference type="ARBA" id="ARBA00001936"/>
    </source>
</evidence>
<protein>
    <submittedName>
        <fullName evidence="11">Creatinase domain-containing protein</fullName>
    </submittedName>
</protein>
<keyword evidence="5" id="KW-0464">Manganese</keyword>
<dbReference type="InterPro" id="IPR000994">
    <property type="entry name" value="Pept_M24"/>
</dbReference>
<evidence type="ECO:0000313" key="12">
    <source>
        <dbReference type="Proteomes" id="UP000221165"/>
    </source>
</evidence>
<gene>
    <name evidence="11" type="ORF">CSUI_007595</name>
</gene>
<dbReference type="InterPro" id="IPR036005">
    <property type="entry name" value="Creatinase/aminopeptidase-like"/>
</dbReference>
<dbReference type="Pfam" id="PF00557">
    <property type="entry name" value="Peptidase_M24"/>
    <property type="match status" value="1"/>
</dbReference>
<proteinExistence type="inferred from homology"/>
<feature type="domain" description="Peptidase M24" evidence="8">
    <location>
        <begin position="677"/>
        <end position="897"/>
    </location>
</feature>
<dbReference type="GeneID" id="94430951"/>
<dbReference type="Pfam" id="PF01321">
    <property type="entry name" value="Creatinase_N"/>
    <property type="match status" value="1"/>
</dbReference>
<accession>A0A2C6KQE9</accession>
<evidence type="ECO:0000259" key="9">
    <source>
        <dbReference type="Pfam" id="PF01321"/>
    </source>
</evidence>
<dbReference type="InterPro" id="IPR033740">
    <property type="entry name" value="Pept_M24B"/>
</dbReference>
<organism evidence="11 12">
    <name type="scientific">Cystoisospora suis</name>
    <dbReference type="NCBI Taxonomy" id="483139"/>
    <lineage>
        <taxon>Eukaryota</taxon>
        <taxon>Sar</taxon>
        <taxon>Alveolata</taxon>
        <taxon>Apicomplexa</taxon>
        <taxon>Conoidasida</taxon>
        <taxon>Coccidia</taxon>
        <taxon>Eucoccidiorida</taxon>
        <taxon>Eimeriorina</taxon>
        <taxon>Sarcocystidae</taxon>
        <taxon>Cystoisospora</taxon>
    </lineage>
</organism>
<dbReference type="Pfam" id="PF16189">
    <property type="entry name" value="Creatinase_N_2"/>
    <property type="match status" value="1"/>
</dbReference>
<dbReference type="InterPro" id="IPR001131">
    <property type="entry name" value="Peptidase_M24B_aminopep-P_CS"/>
</dbReference>
<sequence length="997" mass="108362">MPMGTCVTSLPGPAVRRTAVASRFSAIRCFFSWALLLVSCASHSVVLAIRARTCGLPHCVVLPRCAVGCPSLRGGIFPLRTLSRLESPGCAITRKRMVSAASVSFFRASCCKSGGRGSRVFTCLSWQGAGLSACEQQTPLIGSTPRGCSSRLTSTELRLRRASHSAPAFFLTRRYPSWPSWCCLDVRPSTHRLMLATCRLLSRTGKFYCFPVTAGSPRKLYGPGPSASACSTTTPPSPLRAHSGSPAMGLGSKNSPMPVADRLYALRQLMKDRSLDAFIVYSGDAHGSEIPAACDERRQFLTGFDGSSGVAVVTAREALLWTDGRYFVQAEQQLDPALWTLMKQNVPGVAKVQEWLANKPEVKRVGVEGCSTPISEYRQLLRFGFVPAASSSVTLTAAGEELLSEGFETGRRASDGDSNAKEIVILSESLVDRVWGDARPAKPSADIHVHPLQYAGSSIRQKHGQMLKEMRRAHCDVLLLSALDDIAWFLNLRGADIPCSPVFLSYCLVVDCASAEAVDRDSTAAVSSGDVQPRSAGAAAGDESPTIAVLYTDEERIHGEVAQHLSGAGIRVRPYEMLCKDIRHVSRNKASYIQAMLQLPPPHSRQGRVQVVEQAAVFDGTTQGSSANHSTAARMLWLDPAVNVEVFATATEGDSRVALKVTPAAKQKAVKNAAELEGMKEAHIDDGVALAKFFTWISQQAQQPLLHPFTEWHAAQLVNTFRSLSSSFKGLSFSTIASVDANAAVVHYRPTKGKSAPLTTSSLFLLDSGAHYAVGGTTDVTRTVHLSTPTEKQKRYFTLGFIALSRQSFPQGTRGPQLDVLARQYLWQSGLDYRHGTGHGVGSYLNVHEGPVGISPRLICQAGETDLAEGNVLSVEPGYYEKDNFGIRIENLVYITKAAPSDDFENMKFLRFEQLTMVPIQKELVLLSLLNNEEIQWLNSYHQCVWANIAPRLQQELHQGPPVPMSLWEAADITVTPPSAEQTLRWLEAATAPLPLH</sequence>
<keyword evidence="12" id="KW-1185">Reference proteome</keyword>
<feature type="compositionally biased region" description="Low complexity" evidence="7">
    <location>
        <begin position="225"/>
        <end position="234"/>
    </location>
</feature>
<dbReference type="InterPro" id="IPR050422">
    <property type="entry name" value="X-Pro_aminopeptidase_P"/>
</dbReference>
<reference evidence="11 12" key="1">
    <citation type="journal article" date="2017" name="Int. J. Parasitol.">
        <title>The genome of the protozoan parasite Cystoisospora suis and a reverse vaccinology approach to identify vaccine candidates.</title>
        <authorList>
            <person name="Palmieri N."/>
            <person name="Shrestha A."/>
            <person name="Ruttkowski B."/>
            <person name="Beck T."/>
            <person name="Vogl C."/>
            <person name="Tomley F."/>
            <person name="Blake D.P."/>
            <person name="Joachim A."/>
        </authorList>
    </citation>
    <scope>NUCLEOTIDE SEQUENCE [LARGE SCALE GENOMIC DNA]</scope>
    <source>
        <strain evidence="11 12">Wien I</strain>
    </source>
</reference>
<dbReference type="FunFam" id="3.90.230.10:FF:000007">
    <property type="entry name" value="Xaa-Pro aminopeptidase P"/>
    <property type="match status" value="1"/>
</dbReference>
<dbReference type="SUPFAM" id="SSF53092">
    <property type="entry name" value="Creatinase/prolidase N-terminal domain"/>
    <property type="match status" value="1"/>
</dbReference>
<dbReference type="InterPro" id="IPR032416">
    <property type="entry name" value="Peptidase_M24_C"/>
</dbReference>
<dbReference type="PROSITE" id="PS00491">
    <property type="entry name" value="PROLINE_PEPTIDASE"/>
    <property type="match status" value="1"/>
</dbReference>
<feature type="region of interest" description="Disordered" evidence="7">
    <location>
        <begin position="223"/>
        <end position="243"/>
    </location>
</feature>
<dbReference type="GO" id="GO:0046872">
    <property type="term" value="F:metal ion binding"/>
    <property type="evidence" value="ECO:0007669"/>
    <property type="project" value="UniProtKB-KW"/>
</dbReference>
<name>A0A2C6KQE9_9APIC</name>
<evidence type="ECO:0000256" key="6">
    <source>
        <dbReference type="RuleBase" id="RU000590"/>
    </source>
</evidence>
<comment type="similarity">
    <text evidence="2 6">Belongs to the peptidase M24B family.</text>
</comment>
<dbReference type="Gene3D" id="3.90.230.10">
    <property type="entry name" value="Creatinase/methionine aminopeptidase superfamily"/>
    <property type="match status" value="1"/>
</dbReference>
<dbReference type="GO" id="GO:0005737">
    <property type="term" value="C:cytoplasm"/>
    <property type="evidence" value="ECO:0007669"/>
    <property type="project" value="UniProtKB-ARBA"/>
</dbReference>
<dbReference type="CDD" id="cd01085">
    <property type="entry name" value="APP"/>
    <property type="match status" value="1"/>
</dbReference>
<dbReference type="SUPFAM" id="SSF55920">
    <property type="entry name" value="Creatinase/aminopeptidase"/>
    <property type="match status" value="1"/>
</dbReference>
<keyword evidence="3 6" id="KW-0479">Metal-binding</keyword>